<dbReference type="Proteomes" id="UP000242875">
    <property type="component" value="Unassembled WGS sequence"/>
</dbReference>
<keyword evidence="2" id="KW-1185">Reference proteome</keyword>
<gene>
    <name evidence="1" type="ORF">BZG36_05664</name>
</gene>
<feature type="non-terminal residue" evidence="1">
    <location>
        <position position="1"/>
    </location>
</feature>
<reference evidence="1 2" key="1">
    <citation type="journal article" date="2017" name="Mycologia">
        <title>Bifiguratus adelaidae, gen. et sp. nov., a new member of Mucoromycotina in endophytic and soil-dwelling habitats.</title>
        <authorList>
            <person name="Torres-Cruz T.J."/>
            <person name="Billingsley Tobias T.L."/>
            <person name="Almatruk M."/>
            <person name="Hesse C."/>
            <person name="Kuske C.R."/>
            <person name="Desiro A."/>
            <person name="Benucci G.M."/>
            <person name="Bonito G."/>
            <person name="Stajich J.E."/>
            <person name="Dunlap C."/>
            <person name="Arnold A.E."/>
            <person name="Porras-Alfaro A."/>
        </authorList>
    </citation>
    <scope>NUCLEOTIDE SEQUENCE [LARGE SCALE GENOMIC DNA]</scope>
    <source>
        <strain evidence="1 2">AZ0501</strain>
    </source>
</reference>
<evidence type="ECO:0000313" key="2">
    <source>
        <dbReference type="Proteomes" id="UP000242875"/>
    </source>
</evidence>
<protein>
    <submittedName>
        <fullName evidence="1">Uncharacterized protein</fullName>
    </submittedName>
</protein>
<comment type="caution">
    <text evidence="1">The sequence shown here is derived from an EMBL/GenBank/DDBJ whole genome shotgun (WGS) entry which is preliminary data.</text>
</comment>
<evidence type="ECO:0000313" key="1">
    <source>
        <dbReference type="EMBL" id="OZJ01402.1"/>
    </source>
</evidence>
<feature type="non-terminal residue" evidence="1">
    <location>
        <position position="232"/>
    </location>
</feature>
<dbReference type="AlphaFoldDB" id="A0A261XSQ4"/>
<proteinExistence type="predicted"/>
<sequence>RLDCWTKGDDGSWTLQKEANTPSIAETYEEVATHSAVASTSPGRLTPRGGALRKMSLSHRSYKAFSPHTQTTHFAGISKKRRREERHECETSENETAKMRKLTSVWKSSRPFIGPPAPVKAGKTIAVNKQMPQERGEGVWFGDLKEVITIPYAQTNLDLKATVLQEPLVLDAARYRELTSAQVLGCMLGKRHAFGFFGLDRFMVDKSQFIAEAMLSTGRASVIIRPRGFGRS</sequence>
<dbReference type="EMBL" id="MVBO01000401">
    <property type="protein sequence ID" value="OZJ01402.1"/>
    <property type="molecule type" value="Genomic_DNA"/>
</dbReference>
<name>A0A261XSQ4_9FUNG</name>
<organism evidence="1 2">
    <name type="scientific">Bifiguratus adelaidae</name>
    <dbReference type="NCBI Taxonomy" id="1938954"/>
    <lineage>
        <taxon>Eukaryota</taxon>
        <taxon>Fungi</taxon>
        <taxon>Fungi incertae sedis</taxon>
        <taxon>Mucoromycota</taxon>
        <taxon>Mucoromycotina</taxon>
        <taxon>Endogonomycetes</taxon>
        <taxon>Endogonales</taxon>
        <taxon>Endogonales incertae sedis</taxon>
        <taxon>Bifiguratus</taxon>
    </lineage>
</organism>
<accession>A0A261XSQ4</accession>